<dbReference type="PANTHER" id="PTHR38791">
    <property type="entry name" value="ZN(II)2CYS6 TRANSCRIPTION FACTOR (EUROFUNG)-RELATED-RELATED"/>
    <property type="match status" value="1"/>
</dbReference>
<keyword evidence="2" id="KW-1185">Reference proteome</keyword>
<protein>
    <submittedName>
        <fullName evidence="1">ThiJ/PfpI family protein</fullName>
    </submittedName>
</protein>
<gene>
    <name evidence="1" type="ORF">PMIN01_04579</name>
</gene>
<dbReference type="OrthoDB" id="5429770at2759"/>
<organism evidence="1 2">
    <name type="scientific">Paraphaeosphaeria minitans</name>
    <dbReference type="NCBI Taxonomy" id="565426"/>
    <lineage>
        <taxon>Eukaryota</taxon>
        <taxon>Fungi</taxon>
        <taxon>Dikarya</taxon>
        <taxon>Ascomycota</taxon>
        <taxon>Pezizomycotina</taxon>
        <taxon>Dothideomycetes</taxon>
        <taxon>Pleosporomycetidae</taxon>
        <taxon>Pleosporales</taxon>
        <taxon>Massarineae</taxon>
        <taxon>Didymosphaeriaceae</taxon>
        <taxon>Paraphaeosphaeria</taxon>
    </lineage>
</organism>
<dbReference type="PANTHER" id="PTHR38791:SF1">
    <property type="entry name" value="TRANSCRIPTION FACTOR, PUTATIVE-RELATED"/>
    <property type="match status" value="1"/>
</dbReference>
<dbReference type="Proteomes" id="UP000756921">
    <property type="component" value="Unassembled WGS sequence"/>
</dbReference>
<accession>A0A9P6GKS4</accession>
<dbReference type="EMBL" id="WJXW01000004">
    <property type="protein sequence ID" value="KAF9736800.1"/>
    <property type="molecule type" value="Genomic_DNA"/>
</dbReference>
<name>A0A9P6GKS4_9PLEO</name>
<sequence length="464" mass="52031">MVFRGKPSKACQRCRDRKLRVRLPLPVGRSTPSLKVSSATFNDHLAAPACELEYFAMDIERQLFFSYYIADFSRAWDFLYRHFDPKTAPEHLSLSIDAASLAFLSHHVNSPSAQSLGRQKYISALRKTNKVLQDPTTLQQTIALETSLLLDLFEKITDSRPNSAVSQRAHIDGALALVRLRGLQHFTDPGGLKALTRLALNAVVISITNRESIPEDIIKIREHTASYTDISDPKWLLSGITLKVTNLLSEITTSGLTAEEKVRRCVALERQLEIIDNEAPPKWSYERIHVTEEQGDTTLDGYYDVYSSRMDTQMWNVLRFIRIVLCDEIIESCANTDDETSQHAMETAALVVGEVCATVPQMTDCNGPAAHRLPEGSSANLHTHTLSHFFDTYILLLGLYAAAWSRGCPERARIWIIKQLDRIAEHFGVKEAAKVAAILKLQDGKARTGPWDVYRLIGSYAFAA</sequence>
<dbReference type="AlphaFoldDB" id="A0A9P6GKS4"/>
<reference evidence="1" key="1">
    <citation type="journal article" date="2020" name="Mol. Plant Microbe Interact.">
        <title>Genome Sequence of the Biocontrol Agent Coniothyrium minitans strain Conio (IMI 134523).</title>
        <authorList>
            <person name="Patel D."/>
            <person name="Shittu T.A."/>
            <person name="Baroncelli R."/>
            <person name="Muthumeenakshi S."/>
            <person name="Osborne T.H."/>
            <person name="Janganan T.K."/>
            <person name="Sreenivasaprasad S."/>
        </authorList>
    </citation>
    <scope>NUCLEOTIDE SEQUENCE</scope>
    <source>
        <strain evidence="1">Conio</strain>
    </source>
</reference>
<comment type="caution">
    <text evidence="1">The sequence shown here is derived from an EMBL/GenBank/DDBJ whole genome shotgun (WGS) entry which is preliminary data.</text>
</comment>
<evidence type="ECO:0000313" key="2">
    <source>
        <dbReference type="Proteomes" id="UP000756921"/>
    </source>
</evidence>
<dbReference type="InterPro" id="IPR053175">
    <property type="entry name" value="DHMBA_Reg_Transcription_Factor"/>
</dbReference>
<proteinExistence type="predicted"/>
<evidence type="ECO:0000313" key="1">
    <source>
        <dbReference type="EMBL" id="KAF9736800.1"/>
    </source>
</evidence>